<dbReference type="InterPro" id="IPR029039">
    <property type="entry name" value="Flavoprotein-like_sf"/>
</dbReference>
<proteinExistence type="predicted"/>
<organism evidence="2 3">
    <name type="scientific">Bradyrhizobium jicamae</name>
    <dbReference type="NCBI Taxonomy" id="280332"/>
    <lineage>
        <taxon>Bacteria</taxon>
        <taxon>Pseudomonadati</taxon>
        <taxon>Pseudomonadota</taxon>
        <taxon>Alphaproteobacteria</taxon>
        <taxon>Hyphomicrobiales</taxon>
        <taxon>Nitrobacteraceae</taxon>
        <taxon>Bradyrhizobium</taxon>
    </lineage>
</organism>
<evidence type="ECO:0000259" key="1">
    <source>
        <dbReference type="Pfam" id="PF03358"/>
    </source>
</evidence>
<gene>
    <name evidence="2" type="ORF">JQ615_30035</name>
</gene>
<dbReference type="Proteomes" id="UP001315278">
    <property type="component" value="Unassembled WGS sequence"/>
</dbReference>
<name>A0ABS5FS43_9BRAD</name>
<dbReference type="Pfam" id="PF03358">
    <property type="entry name" value="FMN_red"/>
    <property type="match status" value="1"/>
</dbReference>
<dbReference type="SUPFAM" id="SSF52218">
    <property type="entry name" value="Flavoproteins"/>
    <property type="match status" value="1"/>
</dbReference>
<sequence>MDHRPLVVGLGGTTRPGSSSERALRGCLAIAARLGVQTVLFGADALDLAHYGGANCMSNPKAERLIAALRRADAVVLSSPAYHGALSGLLKNALDYAEELRNDERPYLDGRAVGCIACAYGPQAIGTTLTSMRAIVHALRGWPTPLGVGINASQVIFDESGASSTPDVNDQLDALARQIVGFVKMQPVRTLRPLCAAE</sequence>
<evidence type="ECO:0000313" key="2">
    <source>
        <dbReference type="EMBL" id="MBR0799620.1"/>
    </source>
</evidence>
<comment type="caution">
    <text evidence="2">The sequence shown here is derived from an EMBL/GenBank/DDBJ whole genome shotgun (WGS) entry which is preliminary data.</text>
</comment>
<evidence type="ECO:0000313" key="3">
    <source>
        <dbReference type="Proteomes" id="UP001315278"/>
    </source>
</evidence>
<dbReference type="Gene3D" id="3.40.50.360">
    <property type="match status" value="1"/>
</dbReference>
<reference evidence="3" key="1">
    <citation type="journal article" date="2021" name="ISME J.">
        <title>Evolutionary origin and ecological implication of a unique nif island in free-living Bradyrhizobium lineages.</title>
        <authorList>
            <person name="Tao J."/>
        </authorList>
    </citation>
    <scope>NUCLEOTIDE SEQUENCE [LARGE SCALE GENOMIC DNA]</scope>
    <source>
        <strain evidence="3">SZCCT0434</strain>
    </source>
</reference>
<dbReference type="InterPro" id="IPR005025">
    <property type="entry name" value="FMN_Rdtase-like_dom"/>
</dbReference>
<feature type="domain" description="NADPH-dependent FMN reductase-like" evidence="1">
    <location>
        <begin position="7"/>
        <end position="146"/>
    </location>
</feature>
<keyword evidence="3" id="KW-1185">Reference proteome</keyword>
<accession>A0ABS5FS43</accession>
<dbReference type="EMBL" id="JAFCJH010000041">
    <property type="protein sequence ID" value="MBR0799620.1"/>
    <property type="molecule type" value="Genomic_DNA"/>
</dbReference>
<protein>
    <submittedName>
        <fullName evidence="2">NAD(P)H-dependent oxidoreductase</fullName>
    </submittedName>
</protein>